<comment type="caution">
    <text evidence="3">The sequence shown here is derived from an EMBL/GenBank/DDBJ whole genome shotgun (WGS) entry which is preliminary data.</text>
</comment>
<proteinExistence type="predicted"/>
<dbReference type="RefSeq" id="WP_230365593.1">
    <property type="nucleotide sequence ID" value="NZ_JAJALK010000003.1"/>
</dbReference>
<evidence type="ECO:0000256" key="1">
    <source>
        <dbReference type="SAM" id="MobiDB-lite"/>
    </source>
</evidence>
<reference evidence="3" key="1">
    <citation type="submission" date="2023-07" db="EMBL/GenBank/DDBJ databases">
        <title>Genomic Encyclopedia of Type Strains, Phase IV (KMG-IV): sequencing the most valuable type-strain genomes for metagenomic binning, comparative biology and taxonomic classification.</title>
        <authorList>
            <person name="Goeker M."/>
        </authorList>
    </citation>
    <scope>NUCLEOTIDE SEQUENCE</scope>
    <source>
        <strain evidence="3">DSM 19569</strain>
    </source>
</reference>
<protein>
    <submittedName>
        <fullName evidence="3">Uncharacterized protein</fullName>
    </submittedName>
</protein>
<organism evidence="3 4">
    <name type="scientific">Methylobacterium brachiatum</name>
    <dbReference type="NCBI Taxonomy" id="269660"/>
    <lineage>
        <taxon>Bacteria</taxon>
        <taxon>Pseudomonadati</taxon>
        <taxon>Pseudomonadota</taxon>
        <taxon>Alphaproteobacteria</taxon>
        <taxon>Hyphomicrobiales</taxon>
        <taxon>Methylobacteriaceae</taxon>
        <taxon>Methylobacterium</taxon>
    </lineage>
</organism>
<sequence length="125" mass="13440">MRTVFAVAILVGSTIGAMAADGYGNYRSYFDEKPAAGDRTKLKSTKTKRHPIEDVDTRRYDDGVATTNPDNLKLGYRNRAGIYVPPDYSTHPRGSAGDGFGGSTAESYGSFSAPNPFVGPLGTRR</sequence>
<feature type="compositionally biased region" description="Polar residues" evidence="1">
    <location>
        <begin position="104"/>
        <end position="113"/>
    </location>
</feature>
<evidence type="ECO:0000313" key="3">
    <source>
        <dbReference type="EMBL" id="MDQ0542150.1"/>
    </source>
</evidence>
<evidence type="ECO:0000313" key="4">
    <source>
        <dbReference type="Proteomes" id="UP001223420"/>
    </source>
</evidence>
<evidence type="ECO:0000256" key="2">
    <source>
        <dbReference type="SAM" id="SignalP"/>
    </source>
</evidence>
<feature type="signal peptide" evidence="2">
    <location>
        <begin position="1"/>
        <end position="19"/>
    </location>
</feature>
<gene>
    <name evidence="3" type="ORF">QO001_001068</name>
</gene>
<feature type="compositionally biased region" description="Basic and acidic residues" evidence="1">
    <location>
        <begin position="50"/>
        <end position="62"/>
    </location>
</feature>
<feature type="region of interest" description="Disordered" evidence="1">
    <location>
        <begin position="34"/>
        <end position="70"/>
    </location>
</feature>
<feature type="region of interest" description="Disordered" evidence="1">
    <location>
        <begin position="85"/>
        <end position="125"/>
    </location>
</feature>
<dbReference type="EMBL" id="JAUSWL010000002">
    <property type="protein sequence ID" value="MDQ0542150.1"/>
    <property type="molecule type" value="Genomic_DNA"/>
</dbReference>
<keyword evidence="2" id="KW-0732">Signal</keyword>
<dbReference type="Proteomes" id="UP001223420">
    <property type="component" value="Unassembled WGS sequence"/>
</dbReference>
<feature type="chain" id="PRO_5042505289" evidence="2">
    <location>
        <begin position="20"/>
        <end position="125"/>
    </location>
</feature>
<dbReference type="AlphaFoldDB" id="A0AAJ1TJK2"/>
<name>A0AAJ1TJK2_9HYPH</name>
<accession>A0AAJ1TJK2</accession>